<evidence type="ECO:0000259" key="16">
    <source>
        <dbReference type="PROSITE" id="PS50290"/>
    </source>
</evidence>
<comment type="subcellular location">
    <subcellularLocation>
        <location evidence="14">Chromosome</location>
        <location evidence="14">Telomere</location>
    </subcellularLocation>
    <subcellularLocation>
        <location evidence="1 14">Nucleus</location>
    </subcellularLocation>
</comment>
<dbReference type="InterPro" id="IPR021668">
    <property type="entry name" value="TAN"/>
</dbReference>
<dbReference type="RefSeq" id="XP_056039831.1">
    <property type="nucleotide sequence ID" value="XM_056183291.1"/>
</dbReference>
<dbReference type="Gene3D" id="1.10.1070.11">
    <property type="entry name" value="Phosphatidylinositol 3-/4-kinase, catalytic domain"/>
    <property type="match status" value="1"/>
</dbReference>
<dbReference type="Proteomes" id="UP001212411">
    <property type="component" value="Chromosome 3"/>
</dbReference>
<evidence type="ECO:0000259" key="17">
    <source>
        <dbReference type="PROSITE" id="PS51189"/>
    </source>
</evidence>
<evidence type="ECO:0000313" key="19">
    <source>
        <dbReference type="EMBL" id="WBW75588.1"/>
    </source>
</evidence>
<feature type="region of interest" description="Disordered" evidence="15">
    <location>
        <begin position="2722"/>
        <end position="2749"/>
    </location>
</feature>
<keyword evidence="20" id="KW-1185">Reference proteome</keyword>
<evidence type="ECO:0000256" key="9">
    <source>
        <dbReference type="ARBA" id="ARBA00022777"/>
    </source>
</evidence>
<evidence type="ECO:0000256" key="14">
    <source>
        <dbReference type="RuleBase" id="RU365027"/>
    </source>
</evidence>
<comment type="catalytic activity">
    <reaction evidence="13">
        <text>L-seryl-[protein] + ATP = O-phospho-L-seryl-[protein] + ADP + H(+)</text>
        <dbReference type="Rhea" id="RHEA:17989"/>
        <dbReference type="Rhea" id="RHEA-COMP:9863"/>
        <dbReference type="Rhea" id="RHEA-COMP:11604"/>
        <dbReference type="ChEBI" id="CHEBI:15378"/>
        <dbReference type="ChEBI" id="CHEBI:29999"/>
        <dbReference type="ChEBI" id="CHEBI:30616"/>
        <dbReference type="ChEBI" id="CHEBI:83421"/>
        <dbReference type="ChEBI" id="CHEBI:456216"/>
        <dbReference type="EC" id="2.7.11.1"/>
    </reaction>
</comment>
<feature type="domain" description="FATC" evidence="18">
    <location>
        <begin position="2771"/>
        <end position="2803"/>
    </location>
</feature>
<keyword evidence="14" id="KW-0779">Telomere</keyword>
<evidence type="ECO:0000256" key="3">
    <source>
        <dbReference type="ARBA" id="ARBA00012513"/>
    </source>
</evidence>
<dbReference type="PROSITE" id="PS50290">
    <property type="entry name" value="PI3_4_KINASE_3"/>
    <property type="match status" value="1"/>
</dbReference>
<proteinExistence type="inferred from homology"/>
<keyword evidence="11 14" id="KW-0539">Nucleus</keyword>
<organism evidence="19 20">
    <name type="scientific">Schizosaccharomyces osmophilus</name>
    <dbReference type="NCBI Taxonomy" id="2545709"/>
    <lineage>
        <taxon>Eukaryota</taxon>
        <taxon>Fungi</taxon>
        <taxon>Dikarya</taxon>
        <taxon>Ascomycota</taxon>
        <taxon>Taphrinomycotina</taxon>
        <taxon>Schizosaccharomycetes</taxon>
        <taxon>Schizosaccharomycetales</taxon>
        <taxon>Schizosaccharomycetaceae</taxon>
        <taxon>Schizosaccharomyces</taxon>
    </lineage>
</organism>
<keyword evidence="5 14" id="KW-0723">Serine/threonine-protein kinase</keyword>
<reference evidence="19 20" key="1">
    <citation type="journal article" date="2023" name="G3 (Bethesda)">
        <title>A high-quality reference genome for the fission yeast Schizosaccharomyces osmophilus.</title>
        <authorList>
            <person name="Jia G.S."/>
            <person name="Zhang W.C."/>
            <person name="Liang Y."/>
            <person name="Liu X.H."/>
            <person name="Rhind N."/>
            <person name="Pidoux A."/>
            <person name="Brysch-Herzberg M."/>
            <person name="Du L.L."/>
        </authorList>
    </citation>
    <scope>NUCLEOTIDE SEQUENCE [LARGE SCALE GENOMIC DNA]</scope>
    <source>
        <strain evidence="19 20">CBS 15793</strain>
    </source>
</reference>
<feature type="domain" description="PI3K/PI4K catalytic" evidence="16">
    <location>
        <begin position="2439"/>
        <end position="2748"/>
    </location>
</feature>
<dbReference type="CDD" id="cd05171">
    <property type="entry name" value="PIKKc_ATM"/>
    <property type="match status" value="1"/>
</dbReference>
<dbReference type="InterPro" id="IPR018936">
    <property type="entry name" value="PI3/4_kinase_CS"/>
</dbReference>
<gene>
    <name evidence="19" type="primary">tel1</name>
    <name evidence="19" type="ORF">SOMG_04507</name>
</gene>
<dbReference type="SMART" id="SM00146">
    <property type="entry name" value="PI3Kc"/>
    <property type="match status" value="1"/>
</dbReference>
<dbReference type="GeneID" id="80877980"/>
<dbReference type="InterPro" id="IPR038980">
    <property type="entry name" value="ATM_plant"/>
</dbReference>
<dbReference type="InterPro" id="IPR036940">
    <property type="entry name" value="PI3/4_kinase_cat_sf"/>
</dbReference>
<keyword evidence="14" id="KW-0158">Chromosome</keyword>
<dbReference type="EC" id="2.7.11.1" evidence="3 14"/>
<dbReference type="InterPro" id="IPR014009">
    <property type="entry name" value="PIK_FAT"/>
</dbReference>
<dbReference type="GO" id="GO:0005524">
    <property type="term" value="F:ATP binding"/>
    <property type="evidence" value="ECO:0007669"/>
    <property type="project" value="UniProtKB-KW"/>
</dbReference>
<dbReference type="PANTHER" id="PTHR37079">
    <property type="entry name" value="SERINE/THREONINE-PROTEIN KINASE ATM"/>
    <property type="match status" value="1"/>
</dbReference>
<dbReference type="PROSITE" id="PS51190">
    <property type="entry name" value="FATC"/>
    <property type="match status" value="1"/>
</dbReference>
<dbReference type="SUPFAM" id="SSF56112">
    <property type="entry name" value="Protein kinase-like (PK-like)"/>
    <property type="match status" value="1"/>
</dbReference>
<keyword evidence="7 14" id="KW-0547">Nucleotide-binding</keyword>
<keyword evidence="6 14" id="KW-0808">Transferase</keyword>
<evidence type="ECO:0000256" key="5">
    <source>
        <dbReference type="ARBA" id="ARBA00022527"/>
    </source>
</evidence>
<dbReference type="Gene3D" id="3.30.1010.10">
    <property type="entry name" value="Phosphatidylinositol 3-kinase Catalytic Subunit, Chain A, domain 4"/>
    <property type="match status" value="1"/>
</dbReference>
<dbReference type="GO" id="GO:0006325">
    <property type="term" value="P:chromatin organization"/>
    <property type="evidence" value="ECO:0007669"/>
    <property type="project" value="UniProtKB-KW"/>
</dbReference>
<evidence type="ECO:0000313" key="20">
    <source>
        <dbReference type="Proteomes" id="UP001212411"/>
    </source>
</evidence>
<dbReference type="GO" id="GO:0000781">
    <property type="term" value="C:chromosome, telomeric region"/>
    <property type="evidence" value="ECO:0007669"/>
    <property type="project" value="UniProtKB-SubCell"/>
</dbReference>
<evidence type="ECO:0000256" key="7">
    <source>
        <dbReference type="ARBA" id="ARBA00022741"/>
    </source>
</evidence>
<accession>A0AAF0B093</accession>
<dbReference type="KEGG" id="som:SOMG_04507"/>
<evidence type="ECO:0000256" key="15">
    <source>
        <dbReference type="SAM" id="MobiDB-lite"/>
    </source>
</evidence>
<evidence type="ECO:0000256" key="6">
    <source>
        <dbReference type="ARBA" id="ARBA00022679"/>
    </source>
</evidence>
<evidence type="ECO:0000256" key="1">
    <source>
        <dbReference type="ARBA" id="ARBA00004123"/>
    </source>
</evidence>
<dbReference type="GO" id="GO:0006281">
    <property type="term" value="P:DNA repair"/>
    <property type="evidence" value="ECO:0007669"/>
    <property type="project" value="InterPro"/>
</dbReference>
<keyword evidence="10 14" id="KW-0067">ATP-binding</keyword>
<evidence type="ECO:0000256" key="13">
    <source>
        <dbReference type="ARBA" id="ARBA00048679"/>
    </source>
</evidence>
<dbReference type="SMART" id="SM01342">
    <property type="entry name" value="TAN"/>
    <property type="match status" value="1"/>
</dbReference>
<name>A0AAF0B093_9SCHI</name>
<dbReference type="GO" id="GO:0004674">
    <property type="term" value="F:protein serine/threonine kinase activity"/>
    <property type="evidence" value="ECO:0007669"/>
    <property type="project" value="UniProtKB-KW"/>
</dbReference>
<evidence type="ECO:0000256" key="4">
    <source>
        <dbReference type="ARBA" id="ARBA00014619"/>
    </source>
</evidence>
<dbReference type="PROSITE" id="PS51189">
    <property type="entry name" value="FAT"/>
    <property type="match status" value="1"/>
</dbReference>
<feature type="domain" description="FAT" evidence="17">
    <location>
        <begin position="1764"/>
        <end position="2337"/>
    </location>
</feature>
<evidence type="ECO:0000256" key="2">
    <source>
        <dbReference type="ARBA" id="ARBA00010769"/>
    </source>
</evidence>
<dbReference type="InterPro" id="IPR011009">
    <property type="entry name" value="Kinase-like_dom_sf"/>
</dbReference>
<keyword evidence="14" id="KW-0156">Chromatin regulator</keyword>
<dbReference type="GO" id="GO:0005634">
    <property type="term" value="C:nucleus"/>
    <property type="evidence" value="ECO:0007669"/>
    <property type="project" value="UniProtKB-SubCell"/>
</dbReference>
<dbReference type="Pfam" id="PF02260">
    <property type="entry name" value="FATC"/>
    <property type="match status" value="1"/>
</dbReference>
<dbReference type="PROSITE" id="PS00915">
    <property type="entry name" value="PI3_4_KINASE_1"/>
    <property type="match status" value="1"/>
</dbReference>
<dbReference type="InterPro" id="IPR044107">
    <property type="entry name" value="PIKKc_ATM"/>
</dbReference>
<sequence length="2803" mass="324793">MGGLAQILDEVSSQKIKARNDAIEELRAFIIYSRNRNDLNEQDCLTIQRIIERLFEVEREIIYQNTKRQVSVASINDRFQKLSSLFRLYVESFILIFPESQIPKLLNFVRKFTYTPRDTICDPVCLDFGKSLHLLFSHSPHVQHLQFVDWQNTVLYCMKAVEDLSFVNESYVSDSEEEMVASQSSKSEKSIWRSHDAIRIKPEIVELVTVIKLLVDWFAAPIYLVQKEVLCFLRKFFRNFNQETNAHLPALDSLFRICVYIVTNDRSAVLQVTELILQVLELGQKWKRPALRSSLLHCLAASFPVWSDCTIWHLNSSDSFFSFELLESSFGIFQIILQAYGDVSHIDLSMFIFDAIQRKRNFASLFHPDFLLPYEVYNSDYLDFYFIYLFMAQVVCLMEYCNNARSISNYPKKLKNNISFATLLSSINSPNAQESVFSVQLLSIIVSISSTLNPEQVNDLTKNSLAMVEAKSSSNCWYYFLLSNVCYNRTYSKVLSEPVLMRILSLSIRGLLFRETSSVCYHLLSYFHIFQPLPFPKLFPCLKQSMSMSENHSLDISHEALLFWRTLYMLLQDYNSVKKARFFHYFHLWIFQHLSKSYVVQDTSNFMNSSSFFDELMSLIIFLYFRKVSLLYTESCDELVHNHTLLFLKDAWTYLKSQKLSYCGSKFNELANASMQNEWNNVEELRTLIEMLEDSLKTLLAGLSDQYSANVQGLEGKLNLLITLFFMHIYLTYMLNVLHQGKPNTSCIQFDNDVITVVFTYTKEFGISVELIALVLNKALRLTILFSDKLICLGDKLTDSIPSTLSSLFAFILKKCSAFQTNEAQQVDVVDEDFSDDISMYRPETLVRTSISISDIKNSQKQKTIGSMVYIQRKLDSMSGYNENGLRNIIYLCDSRNFCYLSSSFYQYFYDVACVSESVALNALQIFAQKILMDYSFERDESYLLQFVNIFRVLLNYRVHFGPSGRKLVLKILKFIRKVMIENRYSSSTGRIALYCFLLDFSEDASEISSAHELKTTIKQFILDPEPVVIFQLSHDISKFLLKAKYEDLKEIVEEVVSLVVPDNESRKFALIRFIVLLINTQNCYRPQLLLKVLKLSNSEKGTTVLTYLLEATEDYRFSLKNLFKTYRFELFWVFVERDLQFTKNDFFEFPFQSLYRNGLDFIKDNIEMTTLILLLTRNQRLAQLLCSRTSVSFTSIQETLASRLKVAKTLTNAGVSNETIHRNSNMQCELDFTNLVESIIFSLSFIKDYNGISTNLKKRFSAVFVVYEQLSIFEEEPLDLNFTESFSFQSINVINYLNYVSSMAESSTFVYSFMCMVIRKIGLRIYWEPDDCLLKRCIHQLCLFLSFFDKFVKSNYVIMVIVSLAKELIQIPSLASLGIGILRYYLKRFHIENTFDSVYLVNVCTEILGSCHNSTFLTKDTLSFFYGWFSGFSNNISSSLDVENGFGFLRCYANFVQALPVDWNNWTPILESLFLGTTVLPILLKDSNTSLYFWQSLYSCPLNAFGKALPELCKYYELCDVSKFPDYLKTYYSNLMGSSFLSLTDEKNESLTIDYNNVDYKNITYINMRKDVFKHILKEVGLLLFSYNFFYGSFIESCIRLFLHEDIDHEYESCLPFGNSSILYEANSTFDIETPSNDASLSNSKDDQLYIWVNTAVSELLAQLDKTNEVRALFLLNTKVKGVSLHFFHHIVHMVLLDHEFHGRNKAAFEYITSLISEGIEQSREKPVRELCMKVILYLRKQPKVHEDTPFARNFWLKIDYAVASEAAYQSGLCEQSLLFLNLHETETSEYNETHLSNVLTGLDWLDVYYGIHRETNFRNILTKAVHEKKNFLAISYLDAMNFIGSPSIPDRKMTMSNILMNGGFYSLNESYVDCLKSQNSIDECNNEIYASAWRMQKWDLPPVGDETEFDGRVYGLLQIAYDSDSKEVEQRANEFICRFMDVKHQSREKETLLFHSLISRFTSFLFREGWNMNEDLYDRLINEKMLVLERYDYIEPLLSFQNVAFALLENRTEHLSEPNLNEIRKKHIFSLLRNGEVYLLTGKLQLALSTAMSSDSLYSVHLMEDKDIRQKVDFLTSRILWEKTETSDAICLLRQSLDSTDCSAPVSSLCYAYLGKWLFATKSEKTEFILKNCFEKALVYMSDLDDATYSKIHYMFASFCDANYSSSELHEDFRRAERLYLEKKDDILQLEDSLKLCKQEKEKRILKHHYSREMAALLSDQREYQALCTSKDMMLKNGVIHYLKSLLKSDENDVAISRFCIMWLSNSSSETLNAEIENYILETPRKKFIPVYYQLAARLLNDGSKFQKLLGRICLDVAQMHPYHSLHVLYSLISSPSEVEVKNVESRFAAVQNFMRTLQSSGESKSLIRKLLRVFNNYVTLAEWNPRSKVVSTLFSRSPCATWFLNDFPQLDLAPITSHLKINDIADYSGVPTVISFSNTIGFASGINVPKIVKCTSSDGKIHKQLVKGGNDDLRQDAVMEQVFEQVNGFLKNYRSTMQRKLTMRTYKVIPLALKTGVIEWVLNTVPMAEYLDPAHKLYYPKDWSLNVCRKLIAEKQMEDTDTRLKVFDLVCRHYHPVFRHFLFEKYPEPMVWFKNQTNYSRSTAVASVLGYVLGLGDRHANNILIDVTSGQVVHIDLGITFEQGKKLPVPECVPFRLTRDVVDGMGITGVEGVFRRSMEFTLETLRHEVESLVSILEVLRYDPLFSWLMSPIRRMRKQKLQTESSENEEDIEEGSSSIYKDPKGKRITQSVESEAERALLVVKKKLSNTLSTEASVGELIRIARDPGQLSLMFCGWSAFQ</sequence>
<evidence type="ECO:0000256" key="8">
    <source>
        <dbReference type="ARBA" id="ARBA00022763"/>
    </source>
</evidence>
<keyword evidence="8 14" id="KW-0227">DNA damage</keyword>
<keyword evidence="9 14" id="KW-0418">Kinase</keyword>
<evidence type="ECO:0000259" key="18">
    <source>
        <dbReference type="PROSITE" id="PS51190"/>
    </source>
</evidence>
<dbReference type="SMART" id="SM01343">
    <property type="entry name" value="FATC"/>
    <property type="match status" value="1"/>
</dbReference>
<evidence type="ECO:0000256" key="11">
    <source>
        <dbReference type="ARBA" id="ARBA00023242"/>
    </source>
</evidence>
<dbReference type="InterPro" id="IPR003152">
    <property type="entry name" value="FATC_dom"/>
</dbReference>
<protein>
    <recommendedName>
        <fullName evidence="4 14">Serine/threonine-protein kinase Tel1</fullName>
        <ecNumber evidence="3 14">2.7.11.1</ecNumber>
    </recommendedName>
</protein>
<comment type="function">
    <text evidence="14">Serine/threonine protein kinase which activates checkpoint signaling upon genotoxic stresses such as ionizing radiation (IR), ultraviolet light (UV), or DNA replication stalling, thereby acting as a DNA damage sensor. Recognizes the substrate consensus sequence [ST]-Q. Phosphorylates histone H2A to form H2AS128ph (gamma-H2A) at sites of DNA damage, involved in the regulation of DNA damage response mechanism. Required for the control of telomere length and genome stability.</text>
</comment>
<dbReference type="GO" id="GO:0035556">
    <property type="term" value="P:intracellular signal transduction"/>
    <property type="evidence" value="ECO:0007669"/>
    <property type="project" value="UniProtKB-ARBA"/>
</dbReference>
<dbReference type="Pfam" id="PF11640">
    <property type="entry name" value="TAN"/>
    <property type="match status" value="1"/>
</dbReference>
<dbReference type="PROSITE" id="PS00916">
    <property type="entry name" value="PI3_4_KINASE_2"/>
    <property type="match status" value="1"/>
</dbReference>
<dbReference type="InterPro" id="IPR000403">
    <property type="entry name" value="PI3/4_kinase_cat_dom"/>
</dbReference>
<comment type="similarity">
    <text evidence="2 14">Belongs to the PI3/PI4-kinase family. ATM subfamily.</text>
</comment>
<evidence type="ECO:0000256" key="12">
    <source>
        <dbReference type="ARBA" id="ARBA00047899"/>
    </source>
</evidence>
<dbReference type="PANTHER" id="PTHR37079:SF4">
    <property type="entry name" value="SERINE_THREONINE-PROTEIN KINASE ATM"/>
    <property type="match status" value="1"/>
</dbReference>
<dbReference type="Pfam" id="PF00454">
    <property type="entry name" value="PI3_PI4_kinase"/>
    <property type="match status" value="1"/>
</dbReference>
<evidence type="ECO:0000256" key="10">
    <source>
        <dbReference type="ARBA" id="ARBA00022840"/>
    </source>
</evidence>
<comment type="catalytic activity">
    <reaction evidence="12 14">
        <text>L-threonyl-[protein] + ATP = O-phospho-L-threonyl-[protein] + ADP + H(+)</text>
        <dbReference type="Rhea" id="RHEA:46608"/>
        <dbReference type="Rhea" id="RHEA-COMP:11060"/>
        <dbReference type="Rhea" id="RHEA-COMP:11605"/>
        <dbReference type="ChEBI" id="CHEBI:15378"/>
        <dbReference type="ChEBI" id="CHEBI:30013"/>
        <dbReference type="ChEBI" id="CHEBI:30616"/>
        <dbReference type="ChEBI" id="CHEBI:61977"/>
        <dbReference type="ChEBI" id="CHEBI:456216"/>
        <dbReference type="EC" id="2.7.11.1"/>
    </reaction>
</comment>
<dbReference type="EMBL" id="CP115613">
    <property type="protein sequence ID" value="WBW75588.1"/>
    <property type="molecule type" value="Genomic_DNA"/>
</dbReference>